<accession>A0A812RCD1</accession>
<feature type="compositionally biased region" description="Basic residues" evidence="11">
    <location>
        <begin position="616"/>
        <end position="629"/>
    </location>
</feature>
<evidence type="ECO:0000256" key="6">
    <source>
        <dbReference type="ARBA" id="ARBA00022989"/>
    </source>
</evidence>
<evidence type="ECO:0000256" key="3">
    <source>
        <dbReference type="ARBA" id="ARBA00012210"/>
    </source>
</evidence>
<proteinExistence type="inferred from homology"/>
<evidence type="ECO:0000313" key="15">
    <source>
        <dbReference type="Proteomes" id="UP000604046"/>
    </source>
</evidence>
<keyword evidence="10" id="KW-0012">Acyltransferase</keyword>
<dbReference type="InterPro" id="IPR039859">
    <property type="entry name" value="PFA4/ZDH16/20/ERF2-like"/>
</dbReference>
<feature type="transmembrane region" description="Helical" evidence="12">
    <location>
        <begin position="765"/>
        <end position="790"/>
    </location>
</feature>
<evidence type="ECO:0000313" key="14">
    <source>
        <dbReference type="EMBL" id="CAE7431954.1"/>
    </source>
</evidence>
<evidence type="ECO:0000256" key="8">
    <source>
        <dbReference type="ARBA" id="ARBA00023139"/>
    </source>
</evidence>
<keyword evidence="6 12" id="KW-1133">Transmembrane helix</keyword>
<comment type="caution">
    <text evidence="14">The sequence shown here is derived from an EMBL/GenBank/DDBJ whole genome shotgun (WGS) entry which is preliminary data.</text>
</comment>
<dbReference type="GO" id="GO:0019706">
    <property type="term" value="F:protein-cysteine S-palmitoyltransferase activity"/>
    <property type="evidence" value="ECO:0007669"/>
    <property type="project" value="UniProtKB-EC"/>
</dbReference>
<feature type="domain" description="Palmitoyltransferase DHHC" evidence="13">
    <location>
        <begin position="728"/>
        <end position="834"/>
    </location>
</feature>
<evidence type="ECO:0000256" key="7">
    <source>
        <dbReference type="ARBA" id="ARBA00023136"/>
    </source>
</evidence>
<evidence type="ECO:0000256" key="5">
    <source>
        <dbReference type="ARBA" id="ARBA00022692"/>
    </source>
</evidence>
<keyword evidence="9" id="KW-0449">Lipoprotein</keyword>
<organism evidence="14 15">
    <name type="scientific">Symbiodinium natans</name>
    <dbReference type="NCBI Taxonomy" id="878477"/>
    <lineage>
        <taxon>Eukaryota</taxon>
        <taxon>Sar</taxon>
        <taxon>Alveolata</taxon>
        <taxon>Dinophyceae</taxon>
        <taxon>Suessiales</taxon>
        <taxon>Symbiodiniaceae</taxon>
        <taxon>Symbiodinium</taxon>
    </lineage>
</organism>
<comment type="subcellular location">
    <subcellularLocation>
        <location evidence="1">Endomembrane system</location>
        <topology evidence="1">Multi-pass membrane protein</topology>
    </subcellularLocation>
</comment>
<dbReference type="PANTHER" id="PTHR22883:SF301">
    <property type="entry name" value="PALMITOYLTRANSFERASE ZDHHC12"/>
    <property type="match status" value="1"/>
</dbReference>
<dbReference type="GO" id="GO:0005783">
    <property type="term" value="C:endoplasmic reticulum"/>
    <property type="evidence" value="ECO:0007669"/>
    <property type="project" value="TreeGrafter"/>
</dbReference>
<dbReference type="Proteomes" id="UP000604046">
    <property type="component" value="Unassembled WGS sequence"/>
</dbReference>
<dbReference type="OrthoDB" id="421106at2759"/>
<dbReference type="Gene3D" id="1.25.40.10">
    <property type="entry name" value="Tetratricopeptide repeat domain"/>
    <property type="match status" value="1"/>
</dbReference>
<name>A0A812RCD1_9DINO</name>
<evidence type="ECO:0000259" key="13">
    <source>
        <dbReference type="Pfam" id="PF01529"/>
    </source>
</evidence>
<dbReference type="PROSITE" id="PS50216">
    <property type="entry name" value="DHHC"/>
    <property type="match status" value="1"/>
</dbReference>
<dbReference type="SUPFAM" id="SSF48452">
    <property type="entry name" value="TPR-like"/>
    <property type="match status" value="1"/>
</dbReference>
<evidence type="ECO:0000256" key="2">
    <source>
        <dbReference type="ARBA" id="ARBA00008574"/>
    </source>
</evidence>
<dbReference type="Pfam" id="PF01529">
    <property type="entry name" value="DHHC"/>
    <property type="match status" value="1"/>
</dbReference>
<keyword evidence="5 12" id="KW-0812">Transmembrane</keyword>
<comment type="similarity">
    <text evidence="2">Belongs to the DHHC palmitoyltransferase family.</text>
</comment>
<gene>
    <name evidence="14" type="primary">PIP5K9</name>
    <name evidence="14" type="ORF">SNAT2548_LOCUS23480</name>
</gene>
<evidence type="ECO:0000256" key="4">
    <source>
        <dbReference type="ARBA" id="ARBA00022679"/>
    </source>
</evidence>
<evidence type="ECO:0000256" key="10">
    <source>
        <dbReference type="ARBA" id="ARBA00023315"/>
    </source>
</evidence>
<sequence length="904" mass="98932">MAAAGLGALTVAQRAEELSAGPEKTELTEVLVDDWRVVTCRAATSATAFAASGPTISRAAPNAVAAKRAVEVAKESANAEYNKQNYGPAVEGYTQATASDPCLADVAAIFSNLAHCRLCLGQPHCALAAAVSCLRLRPSWTVAVKAARRLAAALASTGELDAARRVANAFDSATVDDVPEAVRKQCADVVGKLDRHVEALAQLEKGGPGGDEGLGDQLPGSEWCAPALEASAGRLRVASPLLRGSLLLLVRPLGGLAQGMHGWSTGERARAQICSDGASLHDRLYHICNTDLAAKEVARLLRANIVPTITHPQALLLCSPRAQLLPLLGQRSDSFFRSFATSTPSLLGGLLEEHRVALPSPLESCGLFPALALIPEADSEAANCEIRVQAGEALAVLATEDLKPGQDLRLFRMDKNGRREEATPHYLCQKRCKEAQAALEDAARRMMTSTKEEVDALTSQYADGLRDFQAKLRYHSELRSLEALSNQAHLRRASSGFVDAVSRENCFAVLRHAADSRPDPGRSAPSFGRPLRKNSLDAAQRHKDQCAGTTKWQGPVPRQLTVKKDVLEELEPTEAEQTESQSQAAADSDDELLLSTAADLSEENDRSAMALSPSSRTHRGNNGRRSRLRTRSDVQEVIRFMEGEEEDMGSPSAKTETEAPAANTTCWDSLDPRLLPVILTVSLLGENGMGDLNALRAGAAMPFVLAFGLMAFASQVDPGMVADGCPDRAIERSYKSSQFPRRIRRYDHFCRWLLNGIGLYNHREFFLLLMVFTVMVTGSLIVDVYLLAAFFRPEHWVVECLLAAHLTYVVVFAYGLLPIVRLHVAFVSRNELANEWKDDLNYVVDDLEAGTSKWVGELDIEEFNDKFDTFRYDPTRNRWDKGWHMNCYLFWCVPRWEKHQMGEF</sequence>
<keyword evidence="7 12" id="KW-0472">Membrane</keyword>
<dbReference type="EC" id="2.3.1.225" evidence="3"/>
<feature type="transmembrane region" description="Helical" evidence="12">
    <location>
        <begin position="694"/>
        <end position="713"/>
    </location>
</feature>
<evidence type="ECO:0000256" key="11">
    <source>
        <dbReference type="SAM" id="MobiDB-lite"/>
    </source>
</evidence>
<evidence type="ECO:0000256" key="9">
    <source>
        <dbReference type="ARBA" id="ARBA00023288"/>
    </source>
</evidence>
<keyword evidence="8" id="KW-0564">Palmitate</keyword>
<dbReference type="AlphaFoldDB" id="A0A812RCD1"/>
<keyword evidence="4" id="KW-0808">Transferase</keyword>
<dbReference type="EMBL" id="CAJNDS010002324">
    <property type="protein sequence ID" value="CAE7431954.1"/>
    <property type="molecule type" value="Genomic_DNA"/>
</dbReference>
<feature type="region of interest" description="Disordered" evidence="11">
    <location>
        <begin position="536"/>
        <end position="559"/>
    </location>
</feature>
<keyword evidence="15" id="KW-1185">Reference proteome</keyword>
<dbReference type="GO" id="GO:0006612">
    <property type="term" value="P:protein targeting to membrane"/>
    <property type="evidence" value="ECO:0007669"/>
    <property type="project" value="TreeGrafter"/>
</dbReference>
<feature type="region of interest" description="Disordered" evidence="11">
    <location>
        <begin position="599"/>
        <end position="633"/>
    </location>
</feature>
<evidence type="ECO:0000256" key="1">
    <source>
        <dbReference type="ARBA" id="ARBA00004127"/>
    </source>
</evidence>
<feature type="transmembrane region" description="Helical" evidence="12">
    <location>
        <begin position="796"/>
        <end position="820"/>
    </location>
</feature>
<reference evidence="14" key="1">
    <citation type="submission" date="2021-02" db="EMBL/GenBank/DDBJ databases">
        <authorList>
            <person name="Dougan E. K."/>
            <person name="Rhodes N."/>
            <person name="Thang M."/>
            <person name="Chan C."/>
        </authorList>
    </citation>
    <scope>NUCLEOTIDE SEQUENCE</scope>
</reference>
<protein>
    <recommendedName>
        <fullName evidence="3">protein S-acyltransferase</fullName>
        <ecNumber evidence="3">2.3.1.225</ecNumber>
    </recommendedName>
</protein>
<dbReference type="InterPro" id="IPR001594">
    <property type="entry name" value="Palmitoyltrfase_DHHC"/>
</dbReference>
<dbReference type="GO" id="GO:0005794">
    <property type="term" value="C:Golgi apparatus"/>
    <property type="evidence" value="ECO:0007669"/>
    <property type="project" value="TreeGrafter"/>
</dbReference>
<evidence type="ECO:0000256" key="12">
    <source>
        <dbReference type="SAM" id="Phobius"/>
    </source>
</evidence>
<dbReference type="PANTHER" id="PTHR22883">
    <property type="entry name" value="ZINC FINGER DHHC DOMAIN CONTAINING PROTEIN"/>
    <property type="match status" value="1"/>
</dbReference>
<dbReference type="InterPro" id="IPR011990">
    <property type="entry name" value="TPR-like_helical_dom_sf"/>
</dbReference>